<dbReference type="InterPro" id="IPR045851">
    <property type="entry name" value="AMP-bd_C_sf"/>
</dbReference>
<evidence type="ECO:0000259" key="2">
    <source>
        <dbReference type="Pfam" id="PF13193"/>
    </source>
</evidence>
<dbReference type="SUPFAM" id="SSF56801">
    <property type="entry name" value="Acetyl-CoA synthetase-like"/>
    <property type="match status" value="1"/>
</dbReference>
<keyword evidence="4" id="KW-1185">Reference proteome</keyword>
<dbReference type="PANTHER" id="PTHR43767">
    <property type="entry name" value="LONG-CHAIN-FATTY-ACID--COA LIGASE"/>
    <property type="match status" value="1"/>
</dbReference>
<reference evidence="4" key="1">
    <citation type="journal article" date="2019" name="Int. J. Syst. Evol. Microbiol.">
        <title>The Global Catalogue of Microorganisms (GCM) 10K type strain sequencing project: providing services to taxonomists for standard genome sequencing and annotation.</title>
        <authorList>
            <consortium name="The Broad Institute Genomics Platform"/>
            <consortium name="The Broad Institute Genome Sequencing Center for Infectious Disease"/>
            <person name="Wu L."/>
            <person name="Ma J."/>
        </authorList>
    </citation>
    <scope>NUCLEOTIDE SEQUENCE [LARGE SCALE GENOMIC DNA]</scope>
    <source>
        <strain evidence="4">CCUG 50873</strain>
    </source>
</reference>
<feature type="domain" description="AMP-dependent synthetase/ligase" evidence="1">
    <location>
        <begin position="42"/>
        <end position="413"/>
    </location>
</feature>
<dbReference type="Proteomes" id="UP001597068">
    <property type="component" value="Unassembled WGS sequence"/>
</dbReference>
<dbReference type="EMBL" id="JBHTIL010000001">
    <property type="protein sequence ID" value="MFD0926189.1"/>
    <property type="molecule type" value="Genomic_DNA"/>
</dbReference>
<dbReference type="Pfam" id="PF13193">
    <property type="entry name" value="AMP-binding_C"/>
    <property type="match status" value="1"/>
</dbReference>
<proteinExistence type="predicted"/>
<evidence type="ECO:0000259" key="1">
    <source>
        <dbReference type="Pfam" id="PF00501"/>
    </source>
</evidence>
<evidence type="ECO:0000313" key="3">
    <source>
        <dbReference type="EMBL" id="MFD0926189.1"/>
    </source>
</evidence>
<dbReference type="Pfam" id="PF00501">
    <property type="entry name" value="AMP-binding"/>
    <property type="match status" value="1"/>
</dbReference>
<name>A0ABW3GBW9_9NOCA</name>
<dbReference type="RefSeq" id="WP_253645920.1">
    <property type="nucleotide sequence ID" value="NZ_BAAAMO010000002.1"/>
</dbReference>
<dbReference type="PANTHER" id="PTHR43767:SF1">
    <property type="entry name" value="NONRIBOSOMAL PEPTIDE SYNTHASE PES1 (EUROFUNG)-RELATED"/>
    <property type="match status" value="1"/>
</dbReference>
<dbReference type="Gene3D" id="3.40.50.12780">
    <property type="entry name" value="N-terminal domain of ligase-like"/>
    <property type="match status" value="1"/>
</dbReference>
<dbReference type="Gene3D" id="3.30.300.30">
    <property type="match status" value="1"/>
</dbReference>
<dbReference type="InterPro" id="IPR025110">
    <property type="entry name" value="AMP-bd_C"/>
</dbReference>
<organism evidence="3 4">
    <name type="scientific">Williamsia deligens</name>
    <dbReference type="NCBI Taxonomy" id="321325"/>
    <lineage>
        <taxon>Bacteria</taxon>
        <taxon>Bacillati</taxon>
        <taxon>Actinomycetota</taxon>
        <taxon>Actinomycetes</taxon>
        <taxon>Mycobacteriales</taxon>
        <taxon>Nocardiaceae</taxon>
        <taxon>Williamsia</taxon>
    </lineage>
</organism>
<protein>
    <submittedName>
        <fullName evidence="3">(2,3-dihydroxybenzoyl)adenylate synthase</fullName>
    </submittedName>
</protein>
<gene>
    <name evidence="3" type="ORF">ACFQ04_10625</name>
</gene>
<sequence length="573" mass="62460">MTATLPRSHGRWGQRLVAHPDDLAERYRRAGEWTDAPVTHRFRETVARHRDRPAVITAEGSLTYAELDGRTDRIAAGLVGLGLMPGDPVLFQVTNRMSTILAWYGCVKAGLIPVATLAAHRAHEIDHISRAVGAVGHIVEAGLSFDLVGFARDRGRDHPTLRHIVTIGEHPTDNVTFALEDLGSQIGDDEARRIVDEITAGVDPLDICAFQLSGGTTGVPKVIPRLHVEYWDNALLYARRLGWTEQTRVAHLIPIVHNAGITCGLHAAHSVGACLVLTTADVSQAFPLMARERVTDVLIGHGHYQAVGGTLFDEAREHLSTVLLSGAKVRPDLFARVDDGRSRWAGQLFGMSEGLFLVTPRDASPRARATTVGTPIAREDEIRILEPGSEEPVDAGSIGELCCRGPYTIPGYFDADDHNARAFTSDGFYRTGDLARIESIDGLDCVVIEGRIKDVINRGGEKINAEELELLLVRHHEIVDAAVVAMPDPRLGERTCAYLVSRGRPLSMGEVQQHLTVLGVAKFKWPERLEWVQDLPTTPVGKVDKKTLRADIAAKVDAPEGRTGMSSTAPNTH</sequence>
<dbReference type="InterPro" id="IPR042099">
    <property type="entry name" value="ANL_N_sf"/>
</dbReference>
<evidence type="ECO:0000313" key="4">
    <source>
        <dbReference type="Proteomes" id="UP001597068"/>
    </source>
</evidence>
<dbReference type="InterPro" id="IPR020845">
    <property type="entry name" value="AMP-binding_CS"/>
</dbReference>
<comment type="caution">
    <text evidence="3">The sequence shown here is derived from an EMBL/GenBank/DDBJ whole genome shotgun (WGS) entry which is preliminary data.</text>
</comment>
<dbReference type="PROSITE" id="PS00455">
    <property type="entry name" value="AMP_BINDING"/>
    <property type="match status" value="1"/>
</dbReference>
<dbReference type="InterPro" id="IPR000873">
    <property type="entry name" value="AMP-dep_synth/lig_dom"/>
</dbReference>
<accession>A0ABW3GBW9</accession>
<feature type="domain" description="AMP-binding enzyme C-terminal" evidence="2">
    <location>
        <begin position="467"/>
        <end position="542"/>
    </location>
</feature>
<dbReference type="InterPro" id="IPR050237">
    <property type="entry name" value="ATP-dep_AMP-bd_enzyme"/>
</dbReference>